<evidence type="ECO:0000313" key="2">
    <source>
        <dbReference type="Proteomes" id="UP000240883"/>
    </source>
</evidence>
<keyword evidence="2" id="KW-1185">Reference proteome</keyword>
<organism evidence="1 2">
    <name type="scientific">Corynespora cassiicola Philippines</name>
    <dbReference type="NCBI Taxonomy" id="1448308"/>
    <lineage>
        <taxon>Eukaryota</taxon>
        <taxon>Fungi</taxon>
        <taxon>Dikarya</taxon>
        <taxon>Ascomycota</taxon>
        <taxon>Pezizomycotina</taxon>
        <taxon>Dothideomycetes</taxon>
        <taxon>Pleosporomycetidae</taxon>
        <taxon>Pleosporales</taxon>
        <taxon>Corynesporascaceae</taxon>
        <taxon>Corynespora</taxon>
    </lineage>
</organism>
<name>A0A2T2P5Z3_CORCC</name>
<sequence length="111" mass="12442">MRPRQRRMTECPGLWCCTALHIRHHALTSSAPLWRRAEARNERQTAITAVTTKQEVANTRGTMLPRISSSVGQRKCGLGKRTVRHHCGIRLLTDEHNARSPGLGHPSTASR</sequence>
<dbReference type="AlphaFoldDB" id="A0A2T2P5Z3"/>
<proteinExistence type="predicted"/>
<accession>A0A2T2P5Z3</accession>
<dbReference type="EMBL" id="KZ678129">
    <property type="protein sequence ID" value="PSN73101.1"/>
    <property type="molecule type" value="Genomic_DNA"/>
</dbReference>
<evidence type="ECO:0000313" key="1">
    <source>
        <dbReference type="EMBL" id="PSN73101.1"/>
    </source>
</evidence>
<protein>
    <submittedName>
        <fullName evidence="1">Uncharacterized protein</fullName>
    </submittedName>
</protein>
<gene>
    <name evidence="1" type="ORF">BS50DRAFT_179294</name>
</gene>
<dbReference type="Proteomes" id="UP000240883">
    <property type="component" value="Unassembled WGS sequence"/>
</dbReference>
<reference evidence="1 2" key="1">
    <citation type="journal article" date="2018" name="Front. Microbiol.">
        <title>Genome-Wide Analysis of Corynespora cassiicola Leaf Fall Disease Putative Effectors.</title>
        <authorList>
            <person name="Lopez D."/>
            <person name="Ribeiro S."/>
            <person name="Label P."/>
            <person name="Fumanal B."/>
            <person name="Venisse J.S."/>
            <person name="Kohler A."/>
            <person name="de Oliveira R.R."/>
            <person name="Labutti K."/>
            <person name="Lipzen A."/>
            <person name="Lail K."/>
            <person name="Bauer D."/>
            <person name="Ohm R.A."/>
            <person name="Barry K.W."/>
            <person name="Spatafora J."/>
            <person name="Grigoriev I.V."/>
            <person name="Martin F.M."/>
            <person name="Pujade-Renaud V."/>
        </authorList>
    </citation>
    <scope>NUCLEOTIDE SEQUENCE [LARGE SCALE GENOMIC DNA]</scope>
    <source>
        <strain evidence="1 2">Philippines</strain>
    </source>
</reference>